<comment type="subcellular location">
    <subcellularLocation>
        <location evidence="1">Cell membrane</location>
        <topology evidence="1">Peripheral membrane protein</topology>
        <orientation evidence="1">Cytoplasmic side</orientation>
    </subcellularLocation>
</comment>
<dbReference type="Pfam" id="PF00448">
    <property type="entry name" value="SRP54"/>
    <property type="match status" value="1"/>
</dbReference>
<gene>
    <name evidence="7" type="ORF">C0197_00705</name>
</gene>
<dbReference type="GO" id="GO:0005886">
    <property type="term" value="C:plasma membrane"/>
    <property type="evidence" value="ECO:0007669"/>
    <property type="project" value="UniProtKB-SubCell"/>
</dbReference>
<evidence type="ECO:0000256" key="3">
    <source>
        <dbReference type="ARBA" id="ARBA00022741"/>
    </source>
</evidence>
<organism evidence="7 8">
    <name type="scientific">Caldimicrobium thiodismutans</name>
    <dbReference type="NCBI Taxonomy" id="1653476"/>
    <lineage>
        <taxon>Bacteria</taxon>
        <taxon>Pseudomonadati</taxon>
        <taxon>Thermodesulfobacteriota</taxon>
        <taxon>Thermodesulfobacteria</taxon>
        <taxon>Thermodesulfobacteriales</taxon>
        <taxon>Thermodesulfobacteriaceae</taxon>
        <taxon>Caldimicrobium</taxon>
    </lineage>
</organism>
<dbReference type="InterPro" id="IPR027417">
    <property type="entry name" value="P-loop_NTPase"/>
</dbReference>
<comment type="caution">
    <text evidence="7">The sequence shown here is derived from an EMBL/GenBank/DDBJ whole genome shotgun (WGS) entry which is preliminary data.</text>
</comment>
<dbReference type="GO" id="GO:0005047">
    <property type="term" value="F:signal recognition particle binding"/>
    <property type="evidence" value="ECO:0007669"/>
    <property type="project" value="TreeGrafter"/>
</dbReference>
<dbReference type="EMBL" id="PNIE01000011">
    <property type="protein sequence ID" value="PMP64366.1"/>
    <property type="molecule type" value="Genomic_DNA"/>
</dbReference>
<dbReference type="InterPro" id="IPR000897">
    <property type="entry name" value="SRP54_GTPase_dom"/>
</dbReference>
<comment type="similarity">
    <text evidence="2">Belongs to the GTP-binding SRP family.</text>
</comment>
<evidence type="ECO:0000313" key="8">
    <source>
        <dbReference type="Proteomes" id="UP000235731"/>
    </source>
</evidence>
<feature type="domain" description="SRP54-type proteins GTP-binding" evidence="6">
    <location>
        <begin position="141"/>
        <end position="330"/>
    </location>
</feature>
<keyword evidence="5" id="KW-0472">Membrane</keyword>
<dbReference type="SUPFAM" id="SSF52540">
    <property type="entry name" value="P-loop containing nucleoside triphosphate hydrolases"/>
    <property type="match status" value="1"/>
</dbReference>
<dbReference type="SMART" id="SM00962">
    <property type="entry name" value="SRP54"/>
    <property type="match status" value="1"/>
</dbReference>
<evidence type="ECO:0000256" key="1">
    <source>
        <dbReference type="ARBA" id="ARBA00004413"/>
    </source>
</evidence>
<proteinExistence type="inferred from homology"/>
<keyword evidence="3" id="KW-0547">Nucleotide-binding</keyword>
<protein>
    <recommendedName>
        <fullName evidence="6">SRP54-type proteins GTP-binding domain-containing protein</fullName>
    </recommendedName>
</protein>
<evidence type="ECO:0000256" key="2">
    <source>
        <dbReference type="ARBA" id="ARBA00008531"/>
    </source>
</evidence>
<dbReference type="Proteomes" id="UP000235731">
    <property type="component" value="Unassembled WGS sequence"/>
</dbReference>
<evidence type="ECO:0000259" key="6">
    <source>
        <dbReference type="SMART" id="SM00962"/>
    </source>
</evidence>
<dbReference type="GO" id="GO:0003924">
    <property type="term" value="F:GTPase activity"/>
    <property type="evidence" value="ECO:0007669"/>
    <property type="project" value="TreeGrafter"/>
</dbReference>
<dbReference type="GO" id="GO:0005525">
    <property type="term" value="F:GTP binding"/>
    <property type="evidence" value="ECO:0007669"/>
    <property type="project" value="UniProtKB-KW"/>
</dbReference>
<reference evidence="7 8" key="1">
    <citation type="submission" date="2018-01" db="EMBL/GenBank/DDBJ databases">
        <title>Metagenomic assembled genomes from two thermal pools in the Uzon Caldera, Kamchatka, Russia.</title>
        <authorList>
            <person name="Wilkins L."/>
            <person name="Ettinger C."/>
        </authorList>
    </citation>
    <scope>NUCLEOTIDE SEQUENCE [LARGE SCALE GENOMIC DNA]</scope>
    <source>
        <strain evidence="7">ZAV-15</strain>
    </source>
</reference>
<keyword evidence="4" id="KW-0342">GTP-binding</keyword>
<accession>A0A2N7PL74</accession>
<evidence type="ECO:0000313" key="7">
    <source>
        <dbReference type="EMBL" id="PMP64366.1"/>
    </source>
</evidence>
<dbReference type="GO" id="GO:0006614">
    <property type="term" value="P:SRP-dependent cotranslational protein targeting to membrane"/>
    <property type="evidence" value="ECO:0007669"/>
    <property type="project" value="InterPro"/>
</dbReference>
<sequence>MRIKRFRAKNMMEALKKVKAELGEEAVILDSGKVTEDGNSYYEVVAAIEEREDQLEPPSPSVQNFQELETADLESLKRDLLEIKKDIKLLLEKNKVKGEKYSYLFKEGVPEEIVQLLEEADKPIKDFLFEKLSQKGVCPFSKVQLFIGEPGVGKTTTIFKMAFWLRLKKNSKVMVLNSDNYKIGGKEQALRLSQLLEIPFSQIDWEDFEEKYKVFSKNFDYILIDTPSLGKKFSLYELTEIEQRFPFVRFHLVLRASENPKNLLNLWEEIKKLPIENITLTFLDKLYSGFSLFWILHPEFPFPSFASTGERIPEDFERLEYENFLRYLLKGTEKFLT</sequence>
<dbReference type="AlphaFoldDB" id="A0A2N7PL74"/>
<evidence type="ECO:0000256" key="4">
    <source>
        <dbReference type="ARBA" id="ARBA00023134"/>
    </source>
</evidence>
<dbReference type="Gene3D" id="3.40.50.300">
    <property type="entry name" value="P-loop containing nucleotide triphosphate hydrolases"/>
    <property type="match status" value="1"/>
</dbReference>
<name>A0A2N7PL74_9BACT</name>
<dbReference type="Gene3D" id="1.20.120.1380">
    <property type="entry name" value="Flagellar FlhF biosynthesis protein, N domain"/>
    <property type="match status" value="1"/>
</dbReference>
<dbReference type="PANTHER" id="PTHR43134">
    <property type="entry name" value="SIGNAL RECOGNITION PARTICLE RECEPTOR SUBUNIT ALPHA"/>
    <property type="match status" value="1"/>
</dbReference>
<evidence type="ECO:0000256" key="5">
    <source>
        <dbReference type="ARBA" id="ARBA00023136"/>
    </source>
</evidence>
<dbReference type="PANTHER" id="PTHR43134:SF3">
    <property type="entry name" value="FLAGELLAR BIOSYNTHESIS PROTEIN FLHF"/>
    <property type="match status" value="1"/>
</dbReference>